<evidence type="ECO:0000256" key="2">
    <source>
        <dbReference type="PIRSR" id="PIRSR602401-1"/>
    </source>
</evidence>
<organism evidence="3 4">
    <name type="scientific">Gracilariopsis chorda</name>
    <dbReference type="NCBI Taxonomy" id="448386"/>
    <lineage>
        <taxon>Eukaryota</taxon>
        <taxon>Rhodophyta</taxon>
        <taxon>Florideophyceae</taxon>
        <taxon>Rhodymeniophycidae</taxon>
        <taxon>Gracilariales</taxon>
        <taxon>Gracilariaceae</taxon>
        <taxon>Gracilariopsis</taxon>
    </lineage>
</organism>
<evidence type="ECO:0000313" key="4">
    <source>
        <dbReference type="Proteomes" id="UP000247409"/>
    </source>
</evidence>
<evidence type="ECO:0000256" key="1">
    <source>
        <dbReference type="ARBA" id="ARBA00010617"/>
    </source>
</evidence>
<dbReference type="InterPro" id="IPR001128">
    <property type="entry name" value="Cyt_P450"/>
</dbReference>
<protein>
    <submittedName>
        <fullName evidence="3">Cytochrome P450 81D11</fullName>
    </submittedName>
</protein>
<dbReference type="InterPro" id="IPR050121">
    <property type="entry name" value="Cytochrome_P450_monoxygenase"/>
</dbReference>
<sequence>MSSYSPRRRHNASTAAFSFGDITFAFKLMQHMISASGPDISGATIKRFLTAKQGNKERLNSLVGAFAVDPYVLQHVVHNVDGDYGKLSETTLVPRNFDLFVRCATELGHRGDFVPALFDRLSPGSALNATPERYGGCPFGNWDQYKLQEPHLMSKDRFPEQVEAMERIIDEHMAKYIGKTEDIGKVLRLLVWNLYTYTSYGVEPSETTARILHVFEEHSPEFDYVVRMTVNNVPYEWSPTLKQQVKEMADWSLAVTEERTKNIGQCAHMNDVWTDTVINHSDIDLAKSEGALRGVYIGGMNNLHCAVSGAMVFNTLNKDTVRDYLLSAPEANIEHILREALRLYTSIPTSRVVREQDNFMVDGKKLEPGTSVILSTFAIDTDPRSWEDPMKFDPSRFENTEEIGYLCQKGFAPFGVSANLGGRPCGARYLAVHIMRVLLTKLLRDYKFTASRGYFDFKQNAGTSVYAGKCYAKVEKR</sequence>
<dbReference type="PRINTS" id="PR00463">
    <property type="entry name" value="EP450I"/>
</dbReference>
<dbReference type="InterPro" id="IPR036396">
    <property type="entry name" value="Cyt_P450_sf"/>
</dbReference>
<dbReference type="AlphaFoldDB" id="A0A2V3IF42"/>
<dbReference type="EMBL" id="NBIV01000270">
    <property type="protein sequence ID" value="PXF40672.1"/>
    <property type="molecule type" value="Genomic_DNA"/>
</dbReference>
<comment type="caution">
    <text evidence="3">The sequence shown here is derived from an EMBL/GenBank/DDBJ whole genome shotgun (WGS) entry which is preliminary data.</text>
</comment>
<dbReference type="GO" id="GO:0020037">
    <property type="term" value="F:heme binding"/>
    <property type="evidence" value="ECO:0007669"/>
    <property type="project" value="InterPro"/>
</dbReference>
<dbReference type="PANTHER" id="PTHR24305">
    <property type="entry name" value="CYTOCHROME P450"/>
    <property type="match status" value="1"/>
</dbReference>
<dbReference type="STRING" id="448386.A0A2V3IF42"/>
<feature type="binding site" description="axial binding residue" evidence="2">
    <location>
        <position position="425"/>
    </location>
    <ligand>
        <name>heme</name>
        <dbReference type="ChEBI" id="CHEBI:30413"/>
    </ligand>
    <ligandPart>
        <name>Fe</name>
        <dbReference type="ChEBI" id="CHEBI:18248"/>
    </ligandPart>
</feature>
<evidence type="ECO:0000313" key="3">
    <source>
        <dbReference type="EMBL" id="PXF40672.1"/>
    </source>
</evidence>
<keyword evidence="4" id="KW-1185">Reference proteome</keyword>
<keyword evidence="2" id="KW-0479">Metal-binding</keyword>
<comment type="similarity">
    <text evidence="1">Belongs to the cytochrome P450 family.</text>
</comment>
<keyword evidence="2" id="KW-0349">Heme</keyword>
<name>A0A2V3IF42_9FLOR</name>
<reference evidence="3 4" key="1">
    <citation type="journal article" date="2018" name="Mol. Biol. Evol.">
        <title>Analysis of the draft genome of the red seaweed Gracilariopsis chorda provides insights into genome size evolution in Rhodophyta.</title>
        <authorList>
            <person name="Lee J."/>
            <person name="Yang E.C."/>
            <person name="Graf L."/>
            <person name="Yang J.H."/>
            <person name="Qiu H."/>
            <person name="Zel Zion U."/>
            <person name="Chan C.X."/>
            <person name="Stephens T.G."/>
            <person name="Weber A.P.M."/>
            <person name="Boo G.H."/>
            <person name="Boo S.M."/>
            <person name="Kim K.M."/>
            <person name="Shin Y."/>
            <person name="Jung M."/>
            <person name="Lee S.J."/>
            <person name="Yim H.S."/>
            <person name="Lee J.H."/>
            <person name="Bhattacharya D."/>
            <person name="Yoon H.S."/>
        </authorList>
    </citation>
    <scope>NUCLEOTIDE SEQUENCE [LARGE SCALE GENOMIC DNA]</scope>
    <source>
        <strain evidence="3 4">SKKU-2015</strain>
        <tissue evidence="3">Whole body</tissue>
    </source>
</reference>
<gene>
    <name evidence="3" type="ORF">BWQ96_09627</name>
</gene>
<dbReference type="Proteomes" id="UP000247409">
    <property type="component" value="Unassembled WGS sequence"/>
</dbReference>
<accession>A0A2V3IF42</accession>
<dbReference type="OrthoDB" id="1055148at2759"/>
<dbReference type="GO" id="GO:0016705">
    <property type="term" value="F:oxidoreductase activity, acting on paired donors, with incorporation or reduction of molecular oxygen"/>
    <property type="evidence" value="ECO:0007669"/>
    <property type="project" value="InterPro"/>
</dbReference>
<dbReference type="GO" id="GO:0005506">
    <property type="term" value="F:iron ion binding"/>
    <property type="evidence" value="ECO:0007669"/>
    <property type="project" value="InterPro"/>
</dbReference>
<dbReference type="InterPro" id="IPR002401">
    <property type="entry name" value="Cyt_P450_E_grp-I"/>
</dbReference>
<dbReference type="SUPFAM" id="SSF48264">
    <property type="entry name" value="Cytochrome P450"/>
    <property type="match status" value="1"/>
</dbReference>
<comment type="cofactor">
    <cofactor evidence="2">
        <name>heme</name>
        <dbReference type="ChEBI" id="CHEBI:30413"/>
    </cofactor>
</comment>
<dbReference type="PANTHER" id="PTHR24305:SF166">
    <property type="entry name" value="CYTOCHROME P450 12A4, MITOCHONDRIAL-RELATED"/>
    <property type="match status" value="1"/>
</dbReference>
<proteinExistence type="inferred from homology"/>
<keyword evidence="2" id="KW-0408">Iron</keyword>
<dbReference type="Gene3D" id="1.10.630.10">
    <property type="entry name" value="Cytochrome P450"/>
    <property type="match status" value="1"/>
</dbReference>
<dbReference type="Pfam" id="PF00067">
    <property type="entry name" value="p450"/>
    <property type="match status" value="1"/>
</dbReference>
<dbReference type="GO" id="GO:0004497">
    <property type="term" value="F:monooxygenase activity"/>
    <property type="evidence" value="ECO:0007669"/>
    <property type="project" value="InterPro"/>
</dbReference>
<dbReference type="CDD" id="cd00302">
    <property type="entry name" value="cytochrome_P450"/>
    <property type="match status" value="1"/>
</dbReference>